<proteinExistence type="predicted"/>
<feature type="compositionally biased region" description="Low complexity" evidence="1">
    <location>
        <begin position="1050"/>
        <end position="1067"/>
    </location>
</feature>
<sequence length="1212" mass="131753">MLPHELWSRWRSRALFTFALWCIVVSCPSCAFLVAPTLQCLRVHRSDNLLLPLSDGDGKKSNNAFTSLFAETATKLLKKESSKTNRAKKRAQRRKGEYEVSAKDREMEVDWDFGGQWHHSSEGSAFKESVPERQPISPADLNELIKACETAEAVLLMVEKSFERFSPVNILTALHRLSMTVDRSRIKQLHADWRFEKLVEITEELIEGGILSASDLTRILDSFNRLQYVPKSLSDIRSQFIEALRNEECDVRAGAAGLTALLRVCGPQGDDLWSAVASYYSTYVEEMNRSEVAVLIHAMRRCPDHMRATLAPALRAVAERAGMLWKQWAETETEKGQGEETIYSSPSQRLIRMGDSPDVIEETSAVVDLSKTLHGTSRCKGIVLDVGILESLVNALSHEMVRKGLKSHLTSGRSGNLSTIVWAFLEMREDGGHWVSSAADLRRFKSAWSRGVASILPFLSIFLLLEQASAGPFQHAPGGISESKGRSLNTQSVLLLSSFAVSRGAVPVSALPLGRLLKFWAQGIRERGMEGLEEMVRLLEPIWTALLEEHKEGKGEGQREDEERRGLILEFEKLLIAIAAEILLPLKLSKAAKPPMMSQHAVRLKRLRREGKLSSEKNNGKGDPEDEEDWRAWAAPKIIQSYASMGIVVCQLFDELCSIIAAQSQRMPFKYLAEVADSLVATGFGHPPLLDAMAERLERELGEVKKGVTREGWRQGRGTRTRSFWSEAITIVRCLQTLGRGGDTELEHLAAAIGAIPFRSLVEVADSLLTTGFAHPPLLDAMAHRLERELAEVKKRTATQIRSPGPEALAVLRCLQTLGWGGSAELEHLAGALSVGALGGFESENLNSGPSNQKKSGGIRERHLRSGGNVPPSSFLVQREEREKSLQREPVKEGGAERRGPELRRKSEQPPLDTARATSLMKTLVKGIEEIGEDGEGEGESEGRNRDPISICAPLLEKAIASAERGRTDILNPQSAKALTLAAASLEAAVGSGKEKGDDGGREGKGGDLSGMAEIFVSLAAAAGGVGFAVMPSEMVSEGASGETQGGSGRRVSLSLSGGSGSGRSIRVEGGSDAGRLAVVRAFLMRPWLFRVGALRQLAAAAVEFAEEQGDERHTAAVRALLVDPFRGPTSVVVSGCDLSFLARARKLVNGEGGAGEEGGKKGSLLIPDLCSAPEGSVGQKARGRFRVDASEASLWRERALESLSPAIGLVS</sequence>
<protein>
    <submittedName>
        <fullName evidence="2">Uncharacterized protein</fullName>
    </submittedName>
</protein>
<gene>
    <name evidence="2" type="ORF">Cvel_3636</name>
</gene>
<dbReference type="AlphaFoldDB" id="A0A0G4FQC8"/>
<reference evidence="2" key="1">
    <citation type="submission" date="2014-11" db="EMBL/GenBank/DDBJ databases">
        <authorList>
            <person name="Otto D Thomas"/>
            <person name="Naeem Raeece"/>
        </authorList>
    </citation>
    <scope>NUCLEOTIDE SEQUENCE</scope>
</reference>
<organism evidence="2">
    <name type="scientific">Chromera velia CCMP2878</name>
    <dbReference type="NCBI Taxonomy" id="1169474"/>
    <lineage>
        <taxon>Eukaryota</taxon>
        <taxon>Sar</taxon>
        <taxon>Alveolata</taxon>
        <taxon>Colpodellida</taxon>
        <taxon>Chromeraceae</taxon>
        <taxon>Chromera</taxon>
    </lineage>
</organism>
<evidence type="ECO:0000256" key="1">
    <source>
        <dbReference type="SAM" id="MobiDB-lite"/>
    </source>
</evidence>
<evidence type="ECO:0000313" key="2">
    <source>
        <dbReference type="EMBL" id="CEM16643.1"/>
    </source>
</evidence>
<accession>A0A0G4FQC8</accession>
<name>A0A0G4FQC8_9ALVE</name>
<feature type="region of interest" description="Disordered" evidence="1">
    <location>
        <begin position="1038"/>
        <end position="1067"/>
    </location>
</feature>
<feature type="region of interest" description="Disordered" evidence="1">
    <location>
        <begin position="80"/>
        <end position="99"/>
    </location>
</feature>
<feature type="compositionally biased region" description="Basic and acidic residues" evidence="1">
    <location>
        <begin position="878"/>
        <end position="908"/>
    </location>
</feature>
<dbReference type="EMBL" id="CDMZ01000550">
    <property type="protein sequence ID" value="CEM16643.1"/>
    <property type="molecule type" value="Genomic_DNA"/>
</dbReference>
<dbReference type="VEuPathDB" id="CryptoDB:Cvel_3636"/>
<feature type="compositionally biased region" description="Polar residues" evidence="1">
    <location>
        <begin position="844"/>
        <end position="855"/>
    </location>
</feature>
<feature type="region of interest" description="Disordered" evidence="1">
    <location>
        <begin position="843"/>
        <end position="918"/>
    </location>
</feature>